<sequence length="137" mass="14573">MLTFMKILHFFGLMLGAAGGMGGMLVAIQAKRSEGAPPPGLLALRPRFTLITLSGVLLLWLTGLWLWLVRYEGALLSTAFLFKLVAAAFILAVALLGFMAVRRGQPGTPPPAYLQRLGPLAGLASYIAVALAVYVFA</sequence>
<dbReference type="Proteomes" id="UP000199064">
    <property type="component" value="Unassembled WGS sequence"/>
</dbReference>
<evidence type="ECO:0000256" key="1">
    <source>
        <dbReference type="SAM" id="Phobius"/>
    </source>
</evidence>
<feature type="transmembrane region" description="Helical" evidence="1">
    <location>
        <begin position="48"/>
        <end position="68"/>
    </location>
</feature>
<feature type="transmembrane region" description="Helical" evidence="1">
    <location>
        <begin position="7"/>
        <end position="28"/>
    </location>
</feature>
<keyword evidence="1" id="KW-0812">Transmembrane</keyword>
<evidence type="ECO:0000313" key="2">
    <source>
        <dbReference type="EMBL" id="SEB87946.1"/>
    </source>
</evidence>
<dbReference type="RefSeq" id="WP_007006843.1">
    <property type="nucleotide sequence ID" value="NZ_FNSL01000001.1"/>
</dbReference>
<accession>A0A1H4MY33</accession>
<evidence type="ECO:0000313" key="3">
    <source>
        <dbReference type="Proteomes" id="UP000199064"/>
    </source>
</evidence>
<reference evidence="3" key="1">
    <citation type="submission" date="2016-10" db="EMBL/GenBank/DDBJ databases">
        <authorList>
            <person name="Varghese N."/>
            <person name="Submissions S."/>
        </authorList>
    </citation>
    <scope>NUCLEOTIDE SEQUENCE [LARGE SCALE GENOMIC DNA]</scope>
    <source>
        <strain evidence="3">ES.061</strain>
    </source>
</reference>
<feature type="transmembrane region" description="Helical" evidence="1">
    <location>
        <begin position="80"/>
        <end position="101"/>
    </location>
</feature>
<name>A0A1H4MY33_9HYPH</name>
<protein>
    <submittedName>
        <fullName evidence="2">Uncharacterized protein</fullName>
    </submittedName>
</protein>
<proteinExistence type="predicted"/>
<gene>
    <name evidence="2" type="ORF">SAMN05216452_3527</name>
</gene>
<organism evidence="2 3">
    <name type="scientific">Nitratireductor aquibiodomus</name>
    <dbReference type="NCBI Taxonomy" id="204799"/>
    <lineage>
        <taxon>Bacteria</taxon>
        <taxon>Pseudomonadati</taxon>
        <taxon>Pseudomonadota</taxon>
        <taxon>Alphaproteobacteria</taxon>
        <taxon>Hyphomicrobiales</taxon>
        <taxon>Phyllobacteriaceae</taxon>
        <taxon>Nitratireductor</taxon>
    </lineage>
</organism>
<feature type="transmembrane region" description="Helical" evidence="1">
    <location>
        <begin position="113"/>
        <end position="136"/>
    </location>
</feature>
<dbReference type="EMBL" id="FNSL01000001">
    <property type="protein sequence ID" value="SEB87946.1"/>
    <property type="molecule type" value="Genomic_DNA"/>
</dbReference>
<keyword evidence="1" id="KW-1133">Transmembrane helix</keyword>
<keyword evidence="1" id="KW-0472">Membrane</keyword>
<dbReference type="AlphaFoldDB" id="A0A1H4MY33"/>
<keyword evidence="3" id="KW-1185">Reference proteome</keyword>